<sequence length="169" mass="18595">MTSMHFAYLFSGLAILFALSTILQKNPIYSAASLIAVMIMLACDYVILKADFIAAIQVIVYVGAIMVLFVFVIMLLNVEEARREVLFVKRRLVGLLLGLALALKLCIVGYTAKIAIDSGYIKIPEGWDSTRVIGKYLFSNYLLPFEVASVVLLVGLIGAVILGKRETTR</sequence>
<comment type="function">
    <text evidence="2">NDH-1 shuttles electrons from NADH, via FMN and iron-sulfur (Fe-S) centers, to quinones in the respiratory chain. Couples the redox reaction to proton translocation (for every two electrons transferred, four hydrogen ions are translocated across the cytoplasmic membrane), and thus conserves the redox energy in a proton gradient.</text>
</comment>
<dbReference type="PANTHER" id="PTHR33269:SF17">
    <property type="entry name" value="NADH-UBIQUINONE OXIDOREDUCTASE CHAIN 6"/>
    <property type="match status" value="1"/>
</dbReference>
<dbReference type="STRING" id="39841.SAMN05660836_01838"/>
<dbReference type="AlphaFoldDB" id="A0A1I4UJM6"/>
<dbReference type="RefSeq" id="WP_093395216.1">
    <property type="nucleotide sequence ID" value="NZ_FOUU01000006.1"/>
</dbReference>
<evidence type="ECO:0000256" key="2">
    <source>
        <dbReference type="RuleBase" id="RU004429"/>
    </source>
</evidence>
<comment type="similarity">
    <text evidence="1 2">Belongs to the complex I subunit 6 family.</text>
</comment>
<keyword evidence="2" id="KW-0472">Membrane</keyword>
<comment type="catalytic activity">
    <reaction evidence="2">
        <text>a quinone + NADH + 5 H(+)(in) = a quinol + NAD(+) + 4 H(+)(out)</text>
        <dbReference type="Rhea" id="RHEA:57888"/>
        <dbReference type="ChEBI" id="CHEBI:15378"/>
        <dbReference type="ChEBI" id="CHEBI:24646"/>
        <dbReference type="ChEBI" id="CHEBI:57540"/>
        <dbReference type="ChEBI" id="CHEBI:57945"/>
        <dbReference type="ChEBI" id="CHEBI:132124"/>
    </reaction>
</comment>
<protein>
    <recommendedName>
        <fullName evidence="2">NADH-quinone oxidoreductase subunit J</fullName>
        <ecNumber evidence="2">7.1.1.-</ecNumber>
    </recommendedName>
</protein>
<dbReference type="Gene3D" id="1.20.120.1200">
    <property type="entry name" value="NADH-ubiquinone/plastoquinone oxidoreductase chain 6, subunit NuoJ"/>
    <property type="match status" value="1"/>
</dbReference>
<feature type="transmembrane region" description="Helical" evidence="2">
    <location>
        <begin position="141"/>
        <end position="163"/>
    </location>
</feature>
<dbReference type="GO" id="GO:0005886">
    <property type="term" value="C:plasma membrane"/>
    <property type="evidence" value="ECO:0007669"/>
    <property type="project" value="UniProtKB-SubCell"/>
</dbReference>
<keyword evidence="2" id="KW-0874">Quinone</keyword>
<keyword evidence="2" id="KW-1133">Transmembrane helix</keyword>
<dbReference type="EMBL" id="FOUU01000006">
    <property type="protein sequence ID" value="SFM89187.1"/>
    <property type="molecule type" value="Genomic_DNA"/>
</dbReference>
<feature type="transmembrane region" description="Helical" evidence="2">
    <location>
        <begin position="54"/>
        <end position="76"/>
    </location>
</feature>
<dbReference type="GO" id="GO:0008137">
    <property type="term" value="F:NADH dehydrogenase (ubiquinone) activity"/>
    <property type="evidence" value="ECO:0007669"/>
    <property type="project" value="UniProtKB-UniRule"/>
</dbReference>
<feature type="transmembrane region" description="Helical" evidence="2">
    <location>
        <begin position="6"/>
        <end position="23"/>
    </location>
</feature>
<keyword evidence="2" id="KW-0520">NAD</keyword>
<keyword evidence="2" id="KW-0812">Transmembrane</keyword>
<name>A0A1I4UJM6_9BACT</name>
<comment type="subcellular location">
    <subcellularLocation>
        <location evidence="2">Cell membrane</location>
        <topology evidence="2">Multi-pass membrane protein</topology>
    </subcellularLocation>
</comment>
<feature type="transmembrane region" description="Helical" evidence="2">
    <location>
        <begin position="28"/>
        <end position="48"/>
    </location>
</feature>
<evidence type="ECO:0000313" key="4">
    <source>
        <dbReference type="Proteomes" id="UP000199611"/>
    </source>
</evidence>
<accession>A0A1I4UJM6</accession>
<dbReference type="OrthoDB" id="9790848at2"/>
<evidence type="ECO:0000256" key="1">
    <source>
        <dbReference type="ARBA" id="ARBA00005698"/>
    </source>
</evidence>
<feature type="transmembrane region" description="Helical" evidence="2">
    <location>
        <begin position="92"/>
        <end position="112"/>
    </location>
</feature>
<gene>
    <name evidence="3" type="ORF">SAMN05660836_01838</name>
</gene>
<reference evidence="3 4" key="1">
    <citation type="submission" date="2016-10" db="EMBL/GenBank/DDBJ databases">
        <authorList>
            <person name="de Groot N.N."/>
        </authorList>
    </citation>
    <scope>NUCLEOTIDE SEQUENCE [LARGE SCALE GENOMIC DNA]</scope>
    <source>
        <strain evidence="3 4">DSM 9990</strain>
    </source>
</reference>
<keyword evidence="2" id="KW-1003">Cell membrane</keyword>
<dbReference type="InterPro" id="IPR001457">
    <property type="entry name" value="NADH_UbQ/plastoQ_OxRdtase_su6"/>
</dbReference>
<dbReference type="PANTHER" id="PTHR33269">
    <property type="entry name" value="NADH-UBIQUINONE OXIDOREDUCTASE CHAIN 6"/>
    <property type="match status" value="1"/>
</dbReference>
<evidence type="ECO:0000313" key="3">
    <source>
        <dbReference type="EMBL" id="SFM89187.1"/>
    </source>
</evidence>
<organism evidence="3 4">
    <name type="scientific">Thermodesulforhabdus norvegica</name>
    <dbReference type="NCBI Taxonomy" id="39841"/>
    <lineage>
        <taxon>Bacteria</taxon>
        <taxon>Pseudomonadati</taxon>
        <taxon>Thermodesulfobacteriota</taxon>
        <taxon>Syntrophobacteria</taxon>
        <taxon>Syntrophobacterales</taxon>
        <taxon>Thermodesulforhabdaceae</taxon>
        <taxon>Thermodesulforhabdus</taxon>
    </lineage>
</organism>
<dbReference type="InterPro" id="IPR042106">
    <property type="entry name" value="Nuo/plastoQ_OxRdtase_6_NuoJ"/>
</dbReference>
<keyword evidence="4" id="KW-1185">Reference proteome</keyword>
<proteinExistence type="inferred from homology"/>
<dbReference type="GO" id="GO:0048038">
    <property type="term" value="F:quinone binding"/>
    <property type="evidence" value="ECO:0007669"/>
    <property type="project" value="UniProtKB-UniRule"/>
</dbReference>
<dbReference type="Proteomes" id="UP000199611">
    <property type="component" value="Unassembled WGS sequence"/>
</dbReference>
<dbReference type="Pfam" id="PF00499">
    <property type="entry name" value="Oxidored_q3"/>
    <property type="match status" value="1"/>
</dbReference>
<dbReference type="EC" id="7.1.1.-" evidence="2"/>